<sequence>MIGFFIMLKCNIKLMLRNKASIFLIFLIPLFSTLILRIQISSMNTMDTLRMSVIVFDNSSSSESDELIKVLKNNSAYNIKVEEGMMNNLENAKEKSINLANKSINNGFIYIPSDFSKTIFNGIDDNTITIFTTGTDDRINILKSNIDMVLLRFNSYSKIANGDKEVFKELMERAELGKTVGESVSISEGEKILDNTGKNKIYDFGYFVAIMSIALIFSGNFISDILIEEKNNRVLKRITITKSSMLNYGVVKAIASLGILIIQTTMVVIGIKLFVSVDLGMDLGEIAILTFGLGLIFNTLRLALGTIFESVSTANYLAFFIVTISSLMSGLYFPIDTVPKWMQNISLLMPQTWIVKTAEQILLGTSGWIILFGVIVMAFVSIFMSIGYLGLKFNSK</sequence>
<dbReference type="EMBL" id="PVXQ01000015">
    <property type="protein sequence ID" value="PRR82534.1"/>
    <property type="molecule type" value="Genomic_DNA"/>
</dbReference>
<dbReference type="OrthoDB" id="1891975at2"/>
<comment type="subcellular location">
    <subcellularLocation>
        <location evidence="1">Membrane</location>
        <topology evidence="1">Multi-pass membrane protein</topology>
    </subcellularLocation>
</comment>
<reference evidence="7 8" key="1">
    <citation type="submission" date="2018-03" db="EMBL/GenBank/DDBJ databases">
        <title>Genome sequence of Clostridium vincentii DSM 10228.</title>
        <authorList>
            <person name="Poehlein A."/>
            <person name="Daniel R."/>
        </authorList>
    </citation>
    <scope>NUCLEOTIDE SEQUENCE [LARGE SCALE GENOMIC DNA]</scope>
    <source>
        <strain evidence="7 8">DSM 10228</strain>
    </source>
</reference>
<keyword evidence="4 5" id="KW-0472">Membrane</keyword>
<dbReference type="GO" id="GO:0140359">
    <property type="term" value="F:ABC-type transporter activity"/>
    <property type="evidence" value="ECO:0007669"/>
    <property type="project" value="InterPro"/>
</dbReference>
<proteinExistence type="predicted"/>
<dbReference type="InterPro" id="IPR013525">
    <property type="entry name" value="ABC2_TM"/>
</dbReference>
<name>A0A2T0BF78_9CLOT</name>
<dbReference type="Pfam" id="PF12698">
    <property type="entry name" value="ABC2_membrane_3"/>
    <property type="match status" value="1"/>
</dbReference>
<dbReference type="InterPro" id="IPR052902">
    <property type="entry name" value="ABC-2_transporter"/>
</dbReference>
<evidence type="ECO:0000313" key="7">
    <source>
        <dbReference type="EMBL" id="PRR82534.1"/>
    </source>
</evidence>
<gene>
    <name evidence="7" type="ORF">CLVI_16690</name>
</gene>
<keyword evidence="3 5" id="KW-1133">Transmembrane helix</keyword>
<organism evidence="7 8">
    <name type="scientific">Clostridium vincentii</name>
    <dbReference type="NCBI Taxonomy" id="52704"/>
    <lineage>
        <taxon>Bacteria</taxon>
        <taxon>Bacillati</taxon>
        <taxon>Bacillota</taxon>
        <taxon>Clostridia</taxon>
        <taxon>Eubacteriales</taxon>
        <taxon>Clostridiaceae</taxon>
        <taxon>Clostridium</taxon>
    </lineage>
</organism>
<dbReference type="Proteomes" id="UP000239471">
    <property type="component" value="Unassembled WGS sequence"/>
</dbReference>
<feature type="domain" description="ABC-2 type transporter transmembrane" evidence="6">
    <location>
        <begin position="19"/>
        <end position="384"/>
    </location>
</feature>
<dbReference type="RefSeq" id="WP_106059654.1">
    <property type="nucleotide sequence ID" value="NZ_PVXQ01000015.1"/>
</dbReference>
<dbReference type="AlphaFoldDB" id="A0A2T0BF78"/>
<dbReference type="GO" id="GO:0016020">
    <property type="term" value="C:membrane"/>
    <property type="evidence" value="ECO:0007669"/>
    <property type="project" value="UniProtKB-SubCell"/>
</dbReference>
<evidence type="ECO:0000256" key="4">
    <source>
        <dbReference type="ARBA" id="ARBA00023136"/>
    </source>
</evidence>
<dbReference type="PANTHER" id="PTHR43027:SF1">
    <property type="entry name" value="DOXORUBICIN RESISTANCE ABC TRANSPORTER PERMEASE PROTEIN DRRC-RELATED"/>
    <property type="match status" value="1"/>
</dbReference>
<comment type="caution">
    <text evidence="7">The sequence shown here is derived from an EMBL/GenBank/DDBJ whole genome shotgun (WGS) entry which is preliminary data.</text>
</comment>
<dbReference type="PANTHER" id="PTHR43027">
    <property type="entry name" value="DOXORUBICIN RESISTANCE ABC TRANSPORTER PERMEASE PROTEIN DRRC-RELATED"/>
    <property type="match status" value="1"/>
</dbReference>
<evidence type="ECO:0000256" key="3">
    <source>
        <dbReference type="ARBA" id="ARBA00022989"/>
    </source>
</evidence>
<dbReference type="Gene3D" id="3.40.1710.10">
    <property type="entry name" value="abc type-2 transporter like domain"/>
    <property type="match status" value="1"/>
</dbReference>
<accession>A0A2T0BF78</accession>
<evidence type="ECO:0000256" key="2">
    <source>
        <dbReference type="ARBA" id="ARBA00022692"/>
    </source>
</evidence>
<keyword evidence="8" id="KW-1185">Reference proteome</keyword>
<feature type="transmembrane region" description="Helical" evidence="5">
    <location>
        <begin position="286"/>
        <end position="304"/>
    </location>
</feature>
<feature type="transmembrane region" description="Helical" evidence="5">
    <location>
        <begin position="316"/>
        <end position="335"/>
    </location>
</feature>
<evidence type="ECO:0000313" key="8">
    <source>
        <dbReference type="Proteomes" id="UP000239471"/>
    </source>
</evidence>
<feature type="transmembrane region" description="Helical" evidence="5">
    <location>
        <begin position="368"/>
        <end position="391"/>
    </location>
</feature>
<evidence type="ECO:0000256" key="5">
    <source>
        <dbReference type="SAM" id="Phobius"/>
    </source>
</evidence>
<protein>
    <submittedName>
        <fullName evidence="7">ABC-2 family transporter protein</fullName>
    </submittedName>
</protein>
<keyword evidence="2 5" id="KW-0812">Transmembrane</keyword>
<evidence type="ECO:0000256" key="1">
    <source>
        <dbReference type="ARBA" id="ARBA00004141"/>
    </source>
</evidence>
<feature type="transmembrane region" description="Helical" evidence="5">
    <location>
        <begin position="248"/>
        <end position="274"/>
    </location>
</feature>
<feature type="transmembrane region" description="Helical" evidence="5">
    <location>
        <begin position="204"/>
        <end position="227"/>
    </location>
</feature>
<evidence type="ECO:0000259" key="6">
    <source>
        <dbReference type="Pfam" id="PF12698"/>
    </source>
</evidence>